<protein>
    <submittedName>
        <fullName evidence="4">4'-phosphopantetheinyl transferase</fullName>
    </submittedName>
</protein>
<dbReference type="PANTHER" id="PTHR12215:SF10">
    <property type="entry name" value="L-AMINOADIPATE-SEMIALDEHYDE DEHYDROGENASE-PHOSPHOPANTETHEINYL TRANSFERASE"/>
    <property type="match status" value="1"/>
</dbReference>
<keyword evidence="5" id="KW-1185">Reference proteome</keyword>
<feature type="domain" description="4'-phosphopantetheinyl transferase" evidence="3">
    <location>
        <begin position="115"/>
        <end position="181"/>
    </location>
</feature>
<evidence type="ECO:0000256" key="1">
    <source>
        <dbReference type="ARBA" id="ARBA00010990"/>
    </source>
</evidence>
<keyword evidence="2 4" id="KW-0808">Transferase</keyword>
<dbReference type="InterPro" id="IPR037143">
    <property type="entry name" value="4-PPantetheinyl_Trfase_dom_sf"/>
</dbReference>
<evidence type="ECO:0000313" key="4">
    <source>
        <dbReference type="EMBL" id="SDN43443.1"/>
    </source>
</evidence>
<accession>A0A1H0BDG4</accession>
<dbReference type="InterPro" id="IPR050559">
    <property type="entry name" value="P-Pant_transferase_sf"/>
</dbReference>
<reference evidence="5" key="1">
    <citation type="submission" date="2016-10" db="EMBL/GenBank/DDBJ databases">
        <authorList>
            <person name="Varghese N."/>
            <person name="Submissions S."/>
        </authorList>
    </citation>
    <scope>NUCLEOTIDE SEQUENCE [LARGE SCALE GENOMIC DNA]</scope>
    <source>
        <strain evidence="5">DSM 45419</strain>
    </source>
</reference>
<dbReference type="AlphaFoldDB" id="A0A1H0BDG4"/>
<dbReference type="Proteomes" id="UP000198680">
    <property type="component" value="Unassembled WGS sequence"/>
</dbReference>
<gene>
    <name evidence="4" type="ORF">SAMN05660642_04834</name>
</gene>
<dbReference type="SUPFAM" id="SSF56214">
    <property type="entry name" value="4'-phosphopantetheinyl transferase"/>
    <property type="match status" value="2"/>
</dbReference>
<evidence type="ECO:0000313" key="5">
    <source>
        <dbReference type="Proteomes" id="UP000198680"/>
    </source>
</evidence>
<dbReference type="PANTHER" id="PTHR12215">
    <property type="entry name" value="PHOSPHOPANTETHEINE TRANSFERASE"/>
    <property type="match status" value="1"/>
</dbReference>
<evidence type="ECO:0000259" key="3">
    <source>
        <dbReference type="Pfam" id="PF01648"/>
    </source>
</evidence>
<proteinExistence type="inferred from homology"/>
<sequence length="237" mass="25405">MGEESPDRGPLVLLARPEDVLRVGGEHLLTPRERRRAGALRHRADRDAHVAAHLLVRHCAAALTGRPVEALELVQECAECGSTEHGRPSIAGLPELHVSLAHTRGAVAAGADRRPIGVDVEGARTRDLDPAVLTSTLTAAETARVRSASDPPAAFLRHWVRKECLVKLGVVTLDELSGVELDPTTEQDVEGGRTRSRFGPLHLLDWFDPTLDVAVAAAAHGPPVVGSARTWAPRRPT</sequence>
<dbReference type="GO" id="GO:0008897">
    <property type="term" value="F:holo-[acyl-carrier-protein] synthase activity"/>
    <property type="evidence" value="ECO:0007669"/>
    <property type="project" value="InterPro"/>
</dbReference>
<dbReference type="GO" id="GO:0000287">
    <property type="term" value="F:magnesium ion binding"/>
    <property type="evidence" value="ECO:0007669"/>
    <property type="project" value="InterPro"/>
</dbReference>
<dbReference type="InterPro" id="IPR008278">
    <property type="entry name" value="4-PPantetheinyl_Trfase_dom"/>
</dbReference>
<dbReference type="GO" id="GO:0019878">
    <property type="term" value="P:lysine biosynthetic process via aminoadipic acid"/>
    <property type="evidence" value="ECO:0007669"/>
    <property type="project" value="TreeGrafter"/>
</dbReference>
<dbReference type="OrthoDB" id="190168at2"/>
<comment type="similarity">
    <text evidence="1">Belongs to the P-Pant transferase superfamily. Gsp/Sfp/HetI/AcpT family.</text>
</comment>
<dbReference type="GO" id="GO:0005829">
    <property type="term" value="C:cytosol"/>
    <property type="evidence" value="ECO:0007669"/>
    <property type="project" value="TreeGrafter"/>
</dbReference>
<evidence type="ECO:0000256" key="2">
    <source>
        <dbReference type="ARBA" id="ARBA00022679"/>
    </source>
</evidence>
<dbReference type="Gene3D" id="3.90.470.20">
    <property type="entry name" value="4'-phosphopantetheinyl transferase domain"/>
    <property type="match status" value="1"/>
</dbReference>
<dbReference type="EMBL" id="FNHE01000021">
    <property type="protein sequence ID" value="SDN43443.1"/>
    <property type="molecule type" value="Genomic_DNA"/>
</dbReference>
<dbReference type="STRING" id="1137991.SAMN05660642_04834"/>
<name>A0A1H0BDG4_9ACTN</name>
<organism evidence="4 5">
    <name type="scientific">Geodermatophilus siccatus</name>
    <dbReference type="NCBI Taxonomy" id="1137991"/>
    <lineage>
        <taxon>Bacteria</taxon>
        <taxon>Bacillati</taxon>
        <taxon>Actinomycetota</taxon>
        <taxon>Actinomycetes</taxon>
        <taxon>Geodermatophilales</taxon>
        <taxon>Geodermatophilaceae</taxon>
        <taxon>Geodermatophilus</taxon>
    </lineage>
</organism>
<dbReference type="Pfam" id="PF01648">
    <property type="entry name" value="ACPS"/>
    <property type="match status" value="1"/>
</dbReference>